<dbReference type="Pfam" id="PF00196">
    <property type="entry name" value="GerE"/>
    <property type="match status" value="1"/>
</dbReference>
<dbReference type="KEGG" id="des:DSOUD_0201"/>
<evidence type="ECO:0000256" key="2">
    <source>
        <dbReference type="ARBA" id="ARBA00023125"/>
    </source>
</evidence>
<proteinExistence type="predicted"/>
<dbReference type="PANTHER" id="PTHR44688">
    <property type="entry name" value="DNA-BINDING TRANSCRIPTIONAL ACTIVATOR DEVR_DOSR"/>
    <property type="match status" value="1"/>
</dbReference>
<dbReference type="AlphaFoldDB" id="A0A0M4CZV2"/>
<dbReference type="GO" id="GO:0003677">
    <property type="term" value="F:DNA binding"/>
    <property type="evidence" value="ECO:0007669"/>
    <property type="project" value="UniProtKB-KW"/>
</dbReference>
<protein>
    <submittedName>
        <fullName evidence="5">Transcriptional regulator, LuxR family</fullName>
    </submittedName>
</protein>
<dbReference type="EMBL" id="CP010802">
    <property type="protein sequence ID" value="ALC15001.1"/>
    <property type="molecule type" value="Genomic_DNA"/>
</dbReference>
<dbReference type="PRINTS" id="PR00038">
    <property type="entry name" value="HTHLUXR"/>
</dbReference>
<dbReference type="InterPro" id="IPR005143">
    <property type="entry name" value="TF_LuxR_autoind-bd_dom"/>
</dbReference>
<dbReference type="RefSeq" id="WP_053549244.1">
    <property type="nucleotide sequence ID" value="NZ_CP010802.1"/>
</dbReference>
<name>A0A0M4CZV2_9BACT</name>
<dbReference type="STRING" id="1603606.DSOUD_0201"/>
<dbReference type="SMART" id="SM00421">
    <property type="entry name" value="HTH_LUXR"/>
    <property type="match status" value="1"/>
</dbReference>
<dbReference type="SUPFAM" id="SSF46894">
    <property type="entry name" value="C-terminal effector domain of the bipartite response regulators"/>
    <property type="match status" value="1"/>
</dbReference>
<dbReference type="InterPro" id="IPR016032">
    <property type="entry name" value="Sig_transdc_resp-reg_C-effctor"/>
</dbReference>
<dbReference type="InterPro" id="IPR036693">
    <property type="entry name" value="TF_LuxR_autoind-bd_dom_sf"/>
</dbReference>
<reference evidence="5 6" key="1">
    <citation type="submission" date="2015-07" db="EMBL/GenBank/DDBJ databases">
        <title>Isolation and Genomic Characterization of a Novel Halophilic Metal-Reducing Deltaproteobacterium from the Deep Subsurface.</title>
        <authorList>
            <person name="Badalamenti J.P."/>
            <person name="Summers Z.M."/>
            <person name="Gralnick J.A."/>
            <person name="Bond D.R."/>
        </authorList>
    </citation>
    <scope>NUCLEOTIDE SEQUENCE [LARGE SCALE GENOMIC DNA]</scope>
    <source>
        <strain evidence="5 6">WTL</strain>
    </source>
</reference>
<dbReference type="InterPro" id="IPR036388">
    <property type="entry name" value="WH-like_DNA-bd_sf"/>
</dbReference>
<dbReference type="PATRIC" id="fig|1603606.3.peg.223"/>
<dbReference type="OrthoDB" id="9774661at2"/>
<dbReference type="PROSITE" id="PS50043">
    <property type="entry name" value="HTH_LUXR_2"/>
    <property type="match status" value="1"/>
</dbReference>
<sequence length="249" mass="27757">MSTAETMGLIDALNRTDSVDEIHALCAEACTGFGFDHFIYGARTPTSLVHPHLFIISGFPTPWWEHYKEQNYFQIDPTVAHCASRTVPLIWNSLAPREGENPAMRRFMDESRSSGLRSGVSLPVHGWQGESAMLSMVSSREPEAMQQEIVAALPELQLLTAHLHEAVRRLVEVREITAGPQPGLTDRERECLLWSAEGKTSWETSQILGIAERTVIFHLQNAGTKLNVTNRQQAVARAISLRLVTPQFG</sequence>
<accession>A0A0M4CZV2</accession>
<keyword evidence="6" id="KW-1185">Reference proteome</keyword>
<evidence type="ECO:0000259" key="4">
    <source>
        <dbReference type="PROSITE" id="PS50043"/>
    </source>
</evidence>
<keyword evidence="2" id="KW-0238">DNA-binding</keyword>
<dbReference type="Proteomes" id="UP000057158">
    <property type="component" value="Chromosome"/>
</dbReference>
<keyword evidence="1" id="KW-0805">Transcription regulation</keyword>
<dbReference type="Pfam" id="PF03472">
    <property type="entry name" value="Autoind_bind"/>
    <property type="match status" value="1"/>
</dbReference>
<organism evidence="5 6">
    <name type="scientific">Desulfuromonas soudanensis</name>
    <dbReference type="NCBI Taxonomy" id="1603606"/>
    <lineage>
        <taxon>Bacteria</taxon>
        <taxon>Pseudomonadati</taxon>
        <taxon>Thermodesulfobacteriota</taxon>
        <taxon>Desulfuromonadia</taxon>
        <taxon>Desulfuromonadales</taxon>
        <taxon>Desulfuromonadaceae</taxon>
        <taxon>Desulfuromonas</taxon>
    </lineage>
</organism>
<evidence type="ECO:0000313" key="5">
    <source>
        <dbReference type="EMBL" id="ALC15001.1"/>
    </source>
</evidence>
<keyword evidence="3" id="KW-0804">Transcription</keyword>
<dbReference type="SUPFAM" id="SSF75516">
    <property type="entry name" value="Pheromone-binding domain of LuxR-like quorum-sensing transcription factors"/>
    <property type="match status" value="1"/>
</dbReference>
<gene>
    <name evidence="5" type="ORF">DSOUD_0201</name>
</gene>
<evidence type="ECO:0000256" key="1">
    <source>
        <dbReference type="ARBA" id="ARBA00023015"/>
    </source>
</evidence>
<dbReference type="GO" id="GO:0006355">
    <property type="term" value="P:regulation of DNA-templated transcription"/>
    <property type="evidence" value="ECO:0007669"/>
    <property type="project" value="InterPro"/>
</dbReference>
<dbReference type="Gene3D" id="1.10.10.10">
    <property type="entry name" value="Winged helix-like DNA-binding domain superfamily/Winged helix DNA-binding domain"/>
    <property type="match status" value="1"/>
</dbReference>
<evidence type="ECO:0000256" key="3">
    <source>
        <dbReference type="ARBA" id="ARBA00023163"/>
    </source>
</evidence>
<dbReference type="PANTHER" id="PTHR44688:SF16">
    <property type="entry name" value="DNA-BINDING TRANSCRIPTIONAL ACTIVATOR DEVR_DOSR"/>
    <property type="match status" value="1"/>
</dbReference>
<dbReference type="Gene3D" id="3.30.450.80">
    <property type="entry name" value="Transcription factor LuxR-like, autoinducer-binding domain"/>
    <property type="match status" value="1"/>
</dbReference>
<evidence type="ECO:0000313" key="6">
    <source>
        <dbReference type="Proteomes" id="UP000057158"/>
    </source>
</evidence>
<dbReference type="InterPro" id="IPR000792">
    <property type="entry name" value="Tscrpt_reg_LuxR_C"/>
</dbReference>
<feature type="domain" description="HTH luxR-type" evidence="4">
    <location>
        <begin position="177"/>
        <end position="242"/>
    </location>
</feature>
<dbReference type="CDD" id="cd06170">
    <property type="entry name" value="LuxR_C_like"/>
    <property type="match status" value="1"/>
</dbReference>